<dbReference type="Proteomes" id="UP000326062">
    <property type="component" value="Chromosome 3"/>
</dbReference>
<evidence type="ECO:0000313" key="2">
    <source>
        <dbReference type="EMBL" id="KAB0379997.1"/>
    </source>
</evidence>
<feature type="transmembrane region" description="Helical" evidence="1">
    <location>
        <begin position="55"/>
        <end position="72"/>
    </location>
</feature>
<keyword evidence="3" id="KW-1185">Reference proteome</keyword>
<name>A0A5J5MK53_MUNRE</name>
<dbReference type="AlphaFoldDB" id="A0A5J5MK53"/>
<keyword evidence="1" id="KW-0472">Membrane</keyword>
<dbReference type="SUPFAM" id="SSF81321">
    <property type="entry name" value="Family A G protein-coupled receptor-like"/>
    <property type="match status" value="1"/>
</dbReference>
<sequence>MRRNFTSVTEFVLLGLSSTQELEILFFMLFFTIYMVTVAGNLGIIVLISGSTSCLSWPLIGTWQFATLCFMVRRRQWHPTPVLLPKKSHGRRSLVGCSPWGH</sequence>
<evidence type="ECO:0008006" key="4">
    <source>
        <dbReference type="Google" id="ProtNLM"/>
    </source>
</evidence>
<gene>
    <name evidence="2" type="ORF">FD755_007781</name>
</gene>
<organism evidence="2 3">
    <name type="scientific">Muntiacus reevesi</name>
    <name type="common">Reeves' muntjac</name>
    <name type="synonym">Cervus reevesi</name>
    <dbReference type="NCBI Taxonomy" id="9886"/>
    <lineage>
        <taxon>Eukaryota</taxon>
        <taxon>Metazoa</taxon>
        <taxon>Chordata</taxon>
        <taxon>Craniata</taxon>
        <taxon>Vertebrata</taxon>
        <taxon>Euteleostomi</taxon>
        <taxon>Mammalia</taxon>
        <taxon>Eutheria</taxon>
        <taxon>Laurasiatheria</taxon>
        <taxon>Artiodactyla</taxon>
        <taxon>Ruminantia</taxon>
        <taxon>Pecora</taxon>
        <taxon>Cervidae</taxon>
        <taxon>Muntiacinae</taxon>
        <taxon>Muntiacus</taxon>
    </lineage>
</organism>
<dbReference type="PANTHER" id="PTHR48018">
    <property type="entry name" value="OLFACTORY RECEPTOR"/>
    <property type="match status" value="1"/>
</dbReference>
<evidence type="ECO:0000256" key="1">
    <source>
        <dbReference type="SAM" id="Phobius"/>
    </source>
</evidence>
<protein>
    <recommendedName>
        <fullName evidence="4">G-protein coupled receptors family 1 profile domain-containing protein</fullName>
    </recommendedName>
</protein>
<evidence type="ECO:0000313" key="3">
    <source>
        <dbReference type="Proteomes" id="UP000326062"/>
    </source>
</evidence>
<comment type="caution">
    <text evidence="2">The sequence shown here is derived from an EMBL/GenBank/DDBJ whole genome shotgun (WGS) entry which is preliminary data.</text>
</comment>
<keyword evidence="1" id="KW-0812">Transmembrane</keyword>
<dbReference type="EMBL" id="VCEB01000003">
    <property type="protein sequence ID" value="KAB0379997.1"/>
    <property type="molecule type" value="Genomic_DNA"/>
</dbReference>
<keyword evidence="1" id="KW-1133">Transmembrane helix</keyword>
<accession>A0A5J5MK53</accession>
<proteinExistence type="predicted"/>
<reference evidence="2 3" key="1">
    <citation type="submission" date="2019-06" db="EMBL/GenBank/DDBJ databases">
        <title>Discovery of a novel chromosome fission-fusion reversal in muntjac.</title>
        <authorList>
            <person name="Mudd A.B."/>
            <person name="Bredeson J.V."/>
            <person name="Baum R."/>
            <person name="Hockemeyer D."/>
            <person name="Rokhsar D.S."/>
        </authorList>
    </citation>
    <scope>NUCLEOTIDE SEQUENCE [LARGE SCALE GENOMIC DNA]</scope>
    <source>
        <strain evidence="2">UCam_UCB_Mr</strain>
        <tissue evidence="2">Fibroblast cell line</tissue>
    </source>
</reference>